<sequence length="188" mass="21256">MRKSKFLTFFWSLLPGAGQMYLGLMRRGVSLMALFFGAIAVSGWLNIGLFLFAIPVIWFYAFFDSMNLGSLPYDALQYRRACDDFLWKPSDMEGLKKRLGGKTQIWAGLGCIALGLYVLLDNLLMPYLRRALAHSGLFWDIVNSLPTLVVALAVIALGFYLVIGRNKREKEIPFVPYQGEEESEHDGE</sequence>
<evidence type="ECO:0008006" key="4">
    <source>
        <dbReference type="Google" id="ProtNLM"/>
    </source>
</evidence>
<keyword evidence="3" id="KW-1185">Reference proteome</keyword>
<name>A0ABW9WY43_9FIRM</name>
<keyword evidence="1" id="KW-1133">Transmembrane helix</keyword>
<keyword evidence="1" id="KW-0812">Transmembrane</keyword>
<accession>A0ABW9WY43</accession>
<reference evidence="2 3" key="1">
    <citation type="journal article" date="2019" name="Nat. Med.">
        <title>A library of human gut bacterial isolates paired with longitudinal multiomics data enables mechanistic microbiome research.</title>
        <authorList>
            <person name="Poyet M."/>
            <person name="Groussin M."/>
            <person name="Gibbons S.M."/>
            <person name="Avila-Pacheco J."/>
            <person name="Jiang X."/>
            <person name="Kearney S.M."/>
            <person name="Perrotta A.R."/>
            <person name="Berdy B."/>
            <person name="Zhao S."/>
            <person name="Lieberman T.D."/>
            <person name="Swanson P.K."/>
            <person name="Smith M."/>
            <person name="Roesemann S."/>
            <person name="Alexander J.E."/>
            <person name="Rich S.A."/>
            <person name="Livny J."/>
            <person name="Vlamakis H."/>
            <person name="Clish C."/>
            <person name="Bullock K."/>
            <person name="Deik A."/>
            <person name="Scott J."/>
            <person name="Pierce K.A."/>
            <person name="Xavier R.J."/>
            <person name="Alm E.J."/>
        </authorList>
    </citation>
    <scope>NUCLEOTIDE SEQUENCE [LARGE SCALE GENOMIC DNA]</scope>
    <source>
        <strain evidence="2 3">BIOML-A2</strain>
    </source>
</reference>
<feature type="transmembrane region" description="Helical" evidence="1">
    <location>
        <begin position="145"/>
        <end position="163"/>
    </location>
</feature>
<dbReference type="EMBL" id="WWVX01000010">
    <property type="protein sequence ID" value="MZL70737.1"/>
    <property type="molecule type" value="Genomic_DNA"/>
</dbReference>
<dbReference type="Proteomes" id="UP000474718">
    <property type="component" value="Unassembled WGS sequence"/>
</dbReference>
<proteinExistence type="predicted"/>
<organism evidence="2 3">
    <name type="scientific">Bittarella massiliensis</name>
    <name type="common">ex Durand et al. 2017</name>
    <dbReference type="NCBI Taxonomy" id="1720313"/>
    <lineage>
        <taxon>Bacteria</taxon>
        <taxon>Bacillati</taxon>
        <taxon>Bacillota</taxon>
        <taxon>Clostridia</taxon>
        <taxon>Eubacteriales</taxon>
        <taxon>Oscillospiraceae</taxon>
        <taxon>Bittarella (ex Durand et al. 2017)</taxon>
    </lineage>
</organism>
<dbReference type="RefSeq" id="WP_021658211.1">
    <property type="nucleotide sequence ID" value="NZ_FQVY01000003.1"/>
</dbReference>
<keyword evidence="1" id="KW-0472">Membrane</keyword>
<evidence type="ECO:0000313" key="2">
    <source>
        <dbReference type="EMBL" id="MZL70737.1"/>
    </source>
</evidence>
<feature type="transmembrane region" description="Helical" evidence="1">
    <location>
        <begin position="34"/>
        <end position="63"/>
    </location>
</feature>
<protein>
    <recommendedName>
        <fullName evidence="4">TM2 domain-containing protein</fullName>
    </recommendedName>
</protein>
<gene>
    <name evidence="2" type="ORF">GT747_13355</name>
</gene>
<comment type="caution">
    <text evidence="2">The sequence shown here is derived from an EMBL/GenBank/DDBJ whole genome shotgun (WGS) entry which is preliminary data.</text>
</comment>
<evidence type="ECO:0000256" key="1">
    <source>
        <dbReference type="SAM" id="Phobius"/>
    </source>
</evidence>
<evidence type="ECO:0000313" key="3">
    <source>
        <dbReference type="Proteomes" id="UP000474718"/>
    </source>
</evidence>
<feature type="transmembrane region" description="Helical" evidence="1">
    <location>
        <begin position="105"/>
        <end position="125"/>
    </location>
</feature>